<sequence length="119" mass="13625">MAAPQYFYQTLDRLMDLRLEAALETMLETYEELVDQMMMASLAYQFRFPLTSRVSHAVLFRTLPSRILSLLEGRWIVGSAALDRRDALVFTTLRGCSCSRDLLPEQLLRALLCTNTCAK</sequence>
<comment type="caution">
    <text evidence="1">The sequence shown here is derived from an EMBL/GenBank/DDBJ whole genome shotgun (WGS) entry which is preliminary data.</text>
</comment>
<evidence type="ECO:0000313" key="2">
    <source>
        <dbReference type="Proteomes" id="UP000019763"/>
    </source>
</evidence>
<keyword evidence="2" id="KW-1185">Reference proteome</keyword>
<dbReference type="AlphaFoldDB" id="A0A023B8G4"/>
<accession>A0A023B8G4</accession>
<proteinExistence type="predicted"/>
<dbReference type="GeneID" id="22912211"/>
<reference evidence="1" key="1">
    <citation type="submission" date="2013-12" db="EMBL/GenBank/DDBJ databases">
        <authorList>
            <person name="Omoto C.K."/>
            <person name="Sibley D."/>
            <person name="Venepally P."/>
            <person name="Hadjithomas M."/>
            <person name="Karamycheva S."/>
            <person name="Brunk B."/>
            <person name="Roos D."/>
            <person name="Caler E."/>
            <person name="Lorenzi H."/>
        </authorList>
    </citation>
    <scope>NUCLEOTIDE SEQUENCE</scope>
</reference>
<name>A0A023B8G4_GRENI</name>
<dbReference type="VEuPathDB" id="CryptoDB:GNI_060460"/>
<dbReference type="EMBL" id="AFNH02000459">
    <property type="protein sequence ID" value="EZG68990.1"/>
    <property type="molecule type" value="Genomic_DNA"/>
</dbReference>
<dbReference type="Proteomes" id="UP000019763">
    <property type="component" value="Unassembled WGS sequence"/>
</dbReference>
<dbReference type="RefSeq" id="XP_011134508.1">
    <property type="nucleotide sequence ID" value="XM_011136206.1"/>
</dbReference>
<organism evidence="1 2">
    <name type="scientific">Gregarina niphandrodes</name>
    <name type="common">Septate eugregarine</name>
    <dbReference type="NCBI Taxonomy" id="110365"/>
    <lineage>
        <taxon>Eukaryota</taxon>
        <taxon>Sar</taxon>
        <taxon>Alveolata</taxon>
        <taxon>Apicomplexa</taxon>
        <taxon>Conoidasida</taxon>
        <taxon>Gregarinasina</taxon>
        <taxon>Eugregarinorida</taxon>
        <taxon>Gregarinidae</taxon>
        <taxon>Gregarina</taxon>
    </lineage>
</organism>
<gene>
    <name evidence="1" type="ORF">GNI_060460</name>
</gene>
<protein>
    <submittedName>
        <fullName evidence="1">Uncharacterized protein</fullName>
    </submittedName>
</protein>
<evidence type="ECO:0000313" key="1">
    <source>
        <dbReference type="EMBL" id="EZG68990.1"/>
    </source>
</evidence>